<dbReference type="InParanoid" id="A0A5Q0BJV7"/>
<dbReference type="PANTHER" id="PTHR22789:SF0">
    <property type="entry name" value="3-OXO-TETRONATE 4-PHOSPHATE DECARBOXYLASE-RELATED"/>
    <property type="match status" value="1"/>
</dbReference>
<dbReference type="InterPro" id="IPR001303">
    <property type="entry name" value="Aldolase_II/adducin_N"/>
</dbReference>
<dbReference type="InterPro" id="IPR036409">
    <property type="entry name" value="Aldolase_II/adducin_N_sf"/>
</dbReference>
<dbReference type="Pfam" id="PF00596">
    <property type="entry name" value="Aldolase_II"/>
    <property type="match status" value="1"/>
</dbReference>
<protein>
    <submittedName>
        <fullName evidence="4">Class II aldolase</fullName>
    </submittedName>
</protein>
<feature type="domain" description="Class II aldolase/adducin N-terminal" evidence="3">
    <location>
        <begin position="20"/>
        <end position="194"/>
    </location>
</feature>
<dbReference type="OrthoDB" id="5500703at2"/>
<dbReference type="FunCoup" id="A0A5Q0BJV7">
    <property type="interactions" value="260"/>
</dbReference>
<dbReference type="GO" id="GO:0019323">
    <property type="term" value="P:pentose catabolic process"/>
    <property type="evidence" value="ECO:0007669"/>
    <property type="project" value="TreeGrafter"/>
</dbReference>
<dbReference type="GO" id="GO:0046872">
    <property type="term" value="F:metal ion binding"/>
    <property type="evidence" value="ECO:0007669"/>
    <property type="project" value="UniProtKB-KW"/>
</dbReference>
<dbReference type="Proteomes" id="UP000325755">
    <property type="component" value="Chromosome"/>
</dbReference>
<dbReference type="GO" id="GO:0016832">
    <property type="term" value="F:aldehyde-lyase activity"/>
    <property type="evidence" value="ECO:0007669"/>
    <property type="project" value="TreeGrafter"/>
</dbReference>
<name>A0A5Q0BJV7_9GAMM</name>
<keyword evidence="5" id="KW-1185">Reference proteome</keyword>
<accession>A0A5Q0BJV7</accession>
<proteinExistence type="predicted"/>
<dbReference type="SUPFAM" id="SSF53639">
    <property type="entry name" value="AraD/HMP-PK domain-like"/>
    <property type="match status" value="1"/>
</dbReference>
<evidence type="ECO:0000259" key="3">
    <source>
        <dbReference type="SMART" id="SM01007"/>
    </source>
</evidence>
<sequence length="226" mass="24730">MVKHQRCPVDPGSPDQSLRRKLLHITKRLGDLGLNRGTSGNCSVRNASGFLITPSGMTIDEMSSESMVSMDFSGSIIGGGAPSSEWFFHRDILQHRPEVGAVIHTHSVFATTLSCLRKDLPPFHYMVSVAGGANIRCARYALFGTQALSDVALKALDGRRACLLANHGMIVLGRDLDVALAVAVEVETLCEQYLRALQAGEPYLLTDDEMSEVMERFKGYGLWAKY</sequence>
<dbReference type="GO" id="GO:0005829">
    <property type="term" value="C:cytosol"/>
    <property type="evidence" value="ECO:0007669"/>
    <property type="project" value="TreeGrafter"/>
</dbReference>
<dbReference type="InterPro" id="IPR050197">
    <property type="entry name" value="Aldolase_class_II_sugar_metab"/>
</dbReference>
<gene>
    <name evidence="4" type="ORF">F6R98_17245</name>
</gene>
<dbReference type="KEGG" id="mmob:F6R98_17245"/>
<organism evidence="4 5">
    <name type="scientific">Candidatus Methylospira mobilis</name>
    <dbReference type="NCBI Taxonomy" id="1808979"/>
    <lineage>
        <taxon>Bacteria</taxon>
        <taxon>Pseudomonadati</taxon>
        <taxon>Pseudomonadota</taxon>
        <taxon>Gammaproteobacteria</taxon>
        <taxon>Methylococcales</taxon>
        <taxon>Methylococcaceae</taxon>
        <taxon>Candidatus Methylospira</taxon>
    </lineage>
</organism>
<dbReference type="SMART" id="SM01007">
    <property type="entry name" value="Aldolase_II"/>
    <property type="match status" value="1"/>
</dbReference>
<dbReference type="AlphaFoldDB" id="A0A5Q0BJV7"/>
<dbReference type="PANTHER" id="PTHR22789">
    <property type="entry name" value="FUCULOSE PHOSPHATE ALDOLASE"/>
    <property type="match status" value="1"/>
</dbReference>
<evidence type="ECO:0000313" key="4">
    <source>
        <dbReference type="EMBL" id="QFY44165.1"/>
    </source>
</evidence>
<evidence type="ECO:0000256" key="1">
    <source>
        <dbReference type="ARBA" id="ARBA00022723"/>
    </source>
</evidence>
<evidence type="ECO:0000313" key="5">
    <source>
        <dbReference type="Proteomes" id="UP000325755"/>
    </source>
</evidence>
<keyword evidence="1" id="KW-0479">Metal-binding</keyword>
<dbReference type="EMBL" id="CP044205">
    <property type="protein sequence ID" value="QFY44165.1"/>
    <property type="molecule type" value="Genomic_DNA"/>
</dbReference>
<dbReference type="Gene3D" id="3.40.225.10">
    <property type="entry name" value="Class II aldolase/adducin N-terminal domain"/>
    <property type="match status" value="1"/>
</dbReference>
<reference evidence="4 5" key="1">
    <citation type="submission" date="2019-09" db="EMBL/GenBank/DDBJ databases">
        <title>Ecophysiology of the spiral-shaped methanotroph Methylospira mobilis as revealed by the complete genome sequence.</title>
        <authorList>
            <person name="Oshkin I.Y."/>
            <person name="Dedysh S.N."/>
            <person name="Miroshnikov K."/>
            <person name="Danilova O.V."/>
            <person name="Hakobyan A."/>
            <person name="Liesack W."/>
        </authorList>
    </citation>
    <scope>NUCLEOTIDE SEQUENCE [LARGE SCALE GENOMIC DNA]</scope>
    <source>
        <strain evidence="4 5">Shm1</strain>
    </source>
</reference>
<evidence type="ECO:0000256" key="2">
    <source>
        <dbReference type="ARBA" id="ARBA00023239"/>
    </source>
</evidence>
<keyword evidence="2" id="KW-0456">Lyase</keyword>